<dbReference type="PANTHER" id="PTHR14217">
    <property type="entry name" value="INOSITOL-TETRAKISPHOSPHATE 1-KINASE"/>
    <property type="match status" value="1"/>
</dbReference>
<dbReference type="GO" id="GO:0052726">
    <property type="term" value="F:inositol-1,3,4-trisphosphate 5-kinase activity"/>
    <property type="evidence" value="ECO:0007669"/>
    <property type="project" value="InterPro"/>
</dbReference>
<keyword evidence="3" id="KW-1185">Reference proteome</keyword>
<dbReference type="Gene3D" id="3.40.50.11370">
    <property type="match status" value="1"/>
</dbReference>
<dbReference type="EMBL" id="JRKL02006648">
    <property type="protein sequence ID" value="KAF3948647.1"/>
    <property type="molecule type" value="Genomic_DNA"/>
</dbReference>
<reference evidence="2" key="1">
    <citation type="submission" date="2020-03" db="EMBL/GenBank/DDBJ databases">
        <title>Castanea mollissima Vanexum genome sequencing.</title>
        <authorList>
            <person name="Staton M."/>
        </authorList>
    </citation>
    <scope>NUCLEOTIDE SEQUENCE</scope>
    <source>
        <tissue evidence="2">Leaf</tissue>
    </source>
</reference>
<sequence length="103" mass="11604">MSSSSSSPMYSIGYAASPMKVQRFIQNSLINQAKQQGIDLIKIDPTKPLTHQGPFGCIINKFYSSDWNHQLHLLSLHHPNVVVIDQPQAIEHVLNRVLMWLPG</sequence>
<dbReference type="GO" id="GO:0052725">
    <property type="term" value="F:inositol-1,3,4-trisphosphate 6-kinase activity"/>
    <property type="evidence" value="ECO:0007669"/>
    <property type="project" value="InterPro"/>
</dbReference>
<gene>
    <name evidence="2" type="ORF">CMV_025382</name>
</gene>
<evidence type="ECO:0000259" key="1">
    <source>
        <dbReference type="Pfam" id="PF17927"/>
    </source>
</evidence>
<feature type="domain" description="Inositol-tetrakisphosphate 1-kinase N-terminal" evidence="1">
    <location>
        <begin position="12"/>
        <end position="90"/>
    </location>
</feature>
<dbReference type="GO" id="GO:0000287">
    <property type="term" value="F:magnesium ion binding"/>
    <property type="evidence" value="ECO:0007669"/>
    <property type="project" value="InterPro"/>
</dbReference>
<protein>
    <recommendedName>
        <fullName evidence="1">Inositol-tetrakisphosphate 1-kinase N-terminal domain-containing protein</fullName>
    </recommendedName>
</protein>
<dbReference type="InterPro" id="IPR041429">
    <property type="entry name" value="ITPK1_N"/>
</dbReference>
<proteinExistence type="predicted"/>
<dbReference type="GO" id="GO:0047325">
    <property type="term" value="F:inositol-3,4,5,6-tetrakisphosphate 1-kinase activity"/>
    <property type="evidence" value="ECO:0007669"/>
    <property type="project" value="InterPro"/>
</dbReference>
<dbReference type="Proteomes" id="UP000737018">
    <property type="component" value="Unassembled WGS sequence"/>
</dbReference>
<dbReference type="GO" id="GO:0032957">
    <property type="term" value="P:inositol trisphosphate metabolic process"/>
    <property type="evidence" value="ECO:0007669"/>
    <property type="project" value="InterPro"/>
</dbReference>
<dbReference type="PANTHER" id="PTHR14217:SF24">
    <property type="entry name" value="INOSITOL-TETRAKISPHOSPHATE 1-KINASE 1"/>
    <property type="match status" value="1"/>
</dbReference>
<dbReference type="InterPro" id="IPR008656">
    <property type="entry name" value="Inositol_tetrakis-P_1-kinase"/>
</dbReference>
<dbReference type="AlphaFoldDB" id="A0A8J4QG45"/>
<dbReference type="GO" id="GO:0005524">
    <property type="term" value="F:ATP binding"/>
    <property type="evidence" value="ECO:0007669"/>
    <property type="project" value="InterPro"/>
</dbReference>
<comment type="caution">
    <text evidence="2">The sequence shown here is derived from an EMBL/GenBank/DDBJ whole genome shotgun (WGS) entry which is preliminary data.</text>
</comment>
<evidence type="ECO:0000313" key="2">
    <source>
        <dbReference type="EMBL" id="KAF3948647.1"/>
    </source>
</evidence>
<dbReference type="GO" id="GO:0005737">
    <property type="term" value="C:cytoplasm"/>
    <property type="evidence" value="ECO:0007669"/>
    <property type="project" value="TreeGrafter"/>
</dbReference>
<evidence type="ECO:0000313" key="3">
    <source>
        <dbReference type="Proteomes" id="UP000737018"/>
    </source>
</evidence>
<dbReference type="Pfam" id="PF17927">
    <property type="entry name" value="Ins134_P3_kin_N"/>
    <property type="match status" value="1"/>
</dbReference>
<organism evidence="2 3">
    <name type="scientific">Castanea mollissima</name>
    <name type="common">Chinese chestnut</name>
    <dbReference type="NCBI Taxonomy" id="60419"/>
    <lineage>
        <taxon>Eukaryota</taxon>
        <taxon>Viridiplantae</taxon>
        <taxon>Streptophyta</taxon>
        <taxon>Embryophyta</taxon>
        <taxon>Tracheophyta</taxon>
        <taxon>Spermatophyta</taxon>
        <taxon>Magnoliopsida</taxon>
        <taxon>eudicotyledons</taxon>
        <taxon>Gunneridae</taxon>
        <taxon>Pentapetalae</taxon>
        <taxon>rosids</taxon>
        <taxon>fabids</taxon>
        <taxon>Fagales</taxon>
        <taxon>Fagaceae</taxon>
        <taxon>Castanea</taxon>
    </lineage>
</organism>
<dbReference type="OrthoDB" id="1725170at2759"/>
<name>A0A8J4QG45_9ROSI</name>
<accession>A0A8J4QG45</accession>